<keyword evidence="11" id="KW-1185">Reference proteome</keyword>
<keyword evidence="2 9" id="KW-0566">Pantothenate biosynthesis</keyword>
<keyword evidence="7 9" id="KW-0704">Schiff base</keyword>
<organism evidence="10 11">
    <name type="scientific">Chitinophaga qingshengii</name>
    <dbReference type="NCBI Taxonomy" id="1569794"/>
    <lineage>
        <taxon>Bacteria</taxon>
        <taxon>Pseudomonadati</taxon>
        <taxon>Bacteroidota</taxon>
        <taxon>Chitinophagia</taxon>
        <taxon>Chitinophagales</taxon>
        <taxon>Chitinophagaceae</taxon>
        <taxon>Chitinophaga</taxon>
    </lineage>
</organism>
<evidence type="ECO:0000256" key="7">
    <source>
        <dbReference type="ARBA" id="ARBA00023270"/>
    </source>
</evidence>
<comment type="function">
    <text evidence="9">Catalyzes the pyruvoyl-dependent decarboxylation of aspartate to produce beta-alanine.</text>
</comment>
<keyword evidence="4 9" id="KW-0068">Autocatalytic cleavage</keyword>
<comment type="cofactor">
    <cofactor evidence="9">
        <name>pyruvate</name>
        <dbReference type="ChEBI" id="CHEBI:15361"/>
    </cofactor>
    <text evidence="9">Binds 1 pyruvoyl group covalently per subunit.</text>
</comment>
<keyword evidence="3 9" id="KW-0210">Decarboxylase</keyword>
<comment type="PTM">
    <text evidence="9">Is synthesized initially as an inactive proenzyme, which is activated by self-cleavage at a specific serine bond to produce a beta-subunit with a hydroxyl group at its C-terminus and an alpha-subunit with a pyruvoyl group at its N-terminus.</text>
</comment>
<dbReference type="CDD" id="cd06919">
    <property type="entry name" value="Asp_decarbox"/>
    <property type="match status" value="1"/>
</dbReference>
<dbReference type="EMBL" id="JACVFC010000001">
    <property type="protein sequence ID" value="MBC9929328.1"/>
    <property type="molecule type" value="Genomic_DNA"/>
</dbReference>
<evidence type="ECO:0000313" key="11">
    <source>
        <dbReference type="Proteomes" id="UP000659124"/>
    </source>
</evidence>
<comment type="pathway">
    <text evidence="9">Cofactor biosynthesis; (R)-pantothenate biosynthesis; beta-alanine from L-aspartate: step 1/1.</text>
</comment>
<feature type="binding site" evidence="9">
    <location>
        <begin position="72"/>
        <end position="74"/>
    </location>
    <ligand>
        <name>substrate</name>
    </ligand>
</feature>
<dbReference type="Proteomes" id="UP000659124">
    <property type="component" value="Unassembled WGS sequence"/>
</dbReference>
<protein>
    <recommendedName>
        <fullName evidence="9">Aspartate 1-decarboxylase</fullName>
        <ecNumber evidence="9">4.1.1.11</ecNumber>
    </recommendedName>
    <alternativeName>
        <fullName evidence="9">Aspartate alpha-decarboxylase</fullName>
    </alternativeName>
    <component>
        <recommendedName>
            <fullName evidence="9">Aspartate 1-decarboxylase beta chain</fullName>
        </recommendedName>
    </component>
    <component>
        <recommendedName>
            <fullName evidence="9">Aspartate 1-decarboxylase alpha chain</fullName>
        </recommendedName>
    </component>
</protein>
<evidence type="ECO:0000256" key="2">
    <source>
        <dbReference type="ARBA" id="ARBA00022655"/>
    </source>
</evidence>
<feature type="chain" id="PRO_5044936901" description="Aspartate 1-decarboxylase alpha chain" evidence="9">
    <location>
        <begin position="24"/>
        <end position="113"/>
    </location>
</feature>
<evidence type="ECO:0000256" key="4">
    <source>
        <dbReference type="ARBA" id="ARBA00022813"/>
    </source>
</evidence>
<dbReference type="Pfam" id="PF02261">
    <property type="entry name" value="Asp_decarbox"/>
    <property type="match status" value="1"/>
</dbReference>
<comment type="catalytic activity">
    <reaction evidence="9">
        <text>L-aspartate + H(+) = beta-alanine + CO2</text>
        <dbReference type="Rhea" id="RHEA:19497"/>
        <dbReference type="ChEBI" id="CHEBI:15378"/>
        <dbReference type="ChEBI" id="CHEBI:16526"/>
        <dbReference type="ChEBI" id="CHEBI:29991"/>
        <dbReference type="ChEBI" id="CHEBI:57966"/>
        <dbReference type="EC" id="4.1.1.11"/>
    </reaction>
</comment>
<dbReference type="PANTHER" id="PTHR21012:SF0">
    <property type="entry name" value="ASPARTATE 1-DECARBOXYLASE"/>
    <property type="match status" value="1"/>
</dbReference>
<evidence type="ECO:0000256" key="3">
    <source>
        <dbReference type="ARBA" id="ARBA00022793"/>
    </source>
</evidence>
<dbReference type="SUPFAM" id="SSF50692">
    <property type="entry name" value="ADC-like"/>
    <property type="match status" value="1"/>
</dbReference>
<accession>A0ABR7THB1</accession>
<evidence type="ECO:0000256" key="9">
    <source>
        <dbReference type="HAMAP-Rule" id="MF_00446"/>
    </source>
</evidence>
<keyword evidence="1 9" id="KW-0963">Cytoplasm</keyword>
<keyword evidence="5 9" id="KW-0865">Zymogen</keyword>
<evidence type="ECO:0000256" key="6">
    <source>
        <dbReference type="ARBA" id="ARBA00023239"/>
    </source>
</evidence>
<evidence type="ECO:0000313" key="10">
    <source>
        <dbReference type="EMBL" id="MBC9929328.1"/>
    </source>
</evidence>
<dbReference type="GO" id="GO:0004068">
    <property type="term" value="F:aspartate 1-decarboxylase activity"/>
    <property type="evidence" value="ECO:0007669"/>
    <property type="project" value="UniProtKB-EC"/>
</dbReference>
<comment type="subunit">
    <text evidence="9">Heterooctamer of four alpha and four beta subunits.</text>
</comment>
<comment type="subcellular location">
    <subcellularLocation>
        <location evidence="9">Cytoplasm</location>
    </subcellularLocation>
</comment>
<feature type="chain" id="PRO_5044936902" description="Aspartate 1-decarboxylase beta chain" evidence="9">
    <location>
        <begin position="1"/>
        <end position="23"/>
    </location>
</feature>
<dbReference type="HAMAP" id="MF_00446">
    <property type="entry name" value="PanD"/>
    <property type="match status" value="1"/>
</dbReference>
<reference evidence="10 11" key="1">
    <citation type="submission" date="2020-09" db="EMBL/GenBank/DDBJ databases">
        <title>Genome sequences of type strains of Chitinophaga qingshengii and Chitinophaga varians.</title>
        <authorList>
            <person name="Kittiwongwattana C."/>
        </authorList>
    </citation>
    <scope>NUCLEOTIDE SEQUENCE [LARGE SCALE GENOMIC DNA]</scope>
    <source>
        <strain evidence="10 11">JCM 30026</strain>
    </source>
</reference>
<dbReference type="InterPro" id="IPR003190">
    <property type="entry name" value="Asp_decarbox"/>
</dbReference>
<evidence type="ECO:0000256" key="5">
    <source>
        <dbReference type="ARBA" id="ARBA00023145"/>
    </source>
</evidence>
<feature type="binding site" evidence="9">
    <location>
        <position position="56"/>
    </location>
    <ligand>
        <name>substrate</name>
    </ligand>
</feature>
<dbReference type="InterPro" id="IPR009010">
    <property type="entry name" value="Asp_de-COase-like_dom_sf"/>
</dbReference>
<dbReference type="NCBIfam" id="TIGR00223">
    <property type="entry name" value="panD"/>
    <property type="match status" value="1"/>
</dbReference>
<dbReference type="EC" id="4.1.1.11" evidence="9"/>
<feature type="active site" description="Schiff-base intermediate with substrate; via pyruvic acid" evidence="9">
    <location>
        <position position="24"/>
    </location>
</feature>
<feature type="modified residue" description="Pyruvic acid (Ser)" evidence="9">
    <location>
        <position position="24"/>
    </location>
</feature>
<keyword evidence="8 9" id="KW-0670">Pyruvate</keyword>
<sequence length="113" mass="12219">MRIMLKSKIHRATVTEANVNYTGSISIDSDLLKRADILVGEKVLVVDNTNGARLETYAIEGPAGSGTICMNGGAAHLVKEGDVITIIAFEVTDDIKEPKKFLVDGDNKFLKDL</sequence>
<comment type="caution">
    <text evidence="10">The sequence shown here is derived from an EMBL/GenBank/DDBJ whole genome shotgun (WGS) entry which is preliminary data.</text>
</comment>
<comment type="similarity">
    <text evidence="9">Belongs to the PanD family.</text>
</comment>
<keyword evidence="6 9" id="KW-0456">Lyase</keyword>
<feature type="active site" description="Proton donor" evidence="9">
    <location>
        <position position="57"/>
    </location>
</feature>
<gene>
    <name evidence="9" type="primary">panD</name>
    <name evidence="10" type="ORF">ICL07_03020</name>
</gene>
<dbReference type="Gene3D" id="2.40.40.20">
    <property type="match status" value="1"/>
</dbReference>
<dbReference type="PANTHER" id="PTHR21012">
    <property type="entry name" value="ASPARTATE 1-DECARBOXYLASE"/>
    <property type="match status" value="1"/>
</dbReference>
<name>A0ABR7THB1_9BACT</name>
<evidence type="ECO:0000256" key="8">
    <source>
        <dbReference type="ARBA" id="ARBA00023317"/>
    </source>
</evidence>
<dbReference type="PIRSF" id="PIRSF006246">
    <property type="entry name" value="Asp_decarbox"/>
    <property type="match status" value="1"/>
</dbReference>
<evidence type="ECO:0000256" key="1">
    <source>
        <dbReference type="ARBA" id="ARBA00022490"/>
    </source>
</evidence>
<proteinExistence type="inferred from homology"/>